<reference evidence="1" key="1">
    <citation type="submission" date="2019-11" db="EMBL/GenBank/DDBJ databases">
        <title>Nori genome reveals adaptations in red seaweeds to the harsh intertidal environment.</title>
        <authorList>
            <person name="Wang D."/>
            <person name="Mao Y."/>
        </authorList>
    </citation>
    <scope>NUCLEOTIDE SEQUENCE</scope>
    <source>
        <tissue evidence="1">Gametophyte</tissue>
    </source>
</reference>
<accession>A0ACC3C7J2</accession>
<sequence>MIAPLIQGDHFFRLLLGFVSELASSVCYATLQYCCGLVEDAADQQQPLSAIVAFVTLEQRGQRVSLVHFTLSVLAVRASSLLGRPYLGALPPTPAAIGGRACLLRLAGMSPSPSLGLQAAAFLPPAAAPLGGSRGRGAPQWSPRPPPPATAAAGVGVAAQRRRRTPPPTAILSFDPPEEGGGGIEDLSALAFTDANAIYRLRQLQAALAEAVTAQRFGDAATLRDEIAAAVASAADPTQMAVLAANDAFYAALHAGDAEGMGAVWAVSPVVTCAHPFVPASAGWEAVVDSWRVVFAMGRPTAVRVRDVRMVMGANLAVVTCVQEVETVRGGETLGGVRAAINLFQPAPAEGRWRMVHHHSSPFGEAEVGGGGGGGGRRVLGQERNPDPLGDEE</sequence>
<keyword evidence="2" id="KW-1185">Reference proteome</keyword>
<dbReference type="Proteomes" id="UP000798662">
    <property type="component" value="Chromosome 2"/>
</dbReference>
<evidence type="ECO:0000313" key="2">
    <source>
        <dbReference type="Proteomes" id="UP000798662"/>
    </source>
</evidence>
<evidence type="ECO:0000313" key="1">
    <source>
        <dbReference type="EMBL" id="KAK1866281.1"/>
    </source>
</evidence>
<comment type="caution">
    <text evidence="1">The sequence shown here is derived from an EMBL/GenBank/DDBJ whole genome shotgun (WGS) entry which is preliminary data.</text>
</comment>
<proteinExistence type="predicted"/>
<name>A0ACC3C7J2_PYRYE</name>
<dbReference type="EMBL" id="CM020619">
    <property type="protein sequence ID" value="KAK1866281.1"/>
    <property type="molecule type" value="Genomic_DNA"/>
</dbReference>
<organism evidence="1 2">
    <name type="scientific">Pyropia yezoensis</name>
    <name type="common">Susabi-nori</name>
    <name type="synonym">Porphyra yezoensis</name>
    <dbReference type="NCBI Taxonomy" id="2788"/>
    <lineage>
        <taxon>Eukaryota</taxon>
        <taxon>Rhodophyta</taxon>
        <taxon>Bangiophyceae</taxon>
        <taxon>Bangiales</taxon>
        <taxon>Bangiaceae</taxon>
        <taxon>Pyropia</taxon>
    </lineage>
</organism>
<protein>
    <submittedName>
        <fullName evidence="1">Uncharacterized protein</fullName>
    </submittedName>
</protein>
<gene>
    <name evidence="1" type="ORF">I4F81_008801</name>
</gene>